<feature type="transmembrane region" description="Helical" evidence="2">
    <location>
        <begin position="157"/>
        <end position="175"/>
    </location>
</feature>
<keyword evidence="2" id="KW-0472">Membrane</keyword>
<dbReference type="RefSeq" id="XP_020438465.1">
    <property type="nucleotide sequence ID" value="XM_020571191.1"/>
</dbReference>
<protein>
    <submittedName>
        <fullName evidence="3">Uncharacterized protein</fullName>
    </submittedName>
</protein>
<accession>D3AVN7</accession>
<evidence type="ECO:0000313" key="4">
    <source>
        <dbReference type="Proteomes" id="UP000001396"/>
    </source>
</evidence>
<dbReference type="InParanoid" id="D3AVN7"/>
<dbReference type="GeneID" id="31355686"/>
<keyword evidence="4" id="KW-1185">Reference proteome</keyword>
<evidence type="ECO:0000256" key="2">
    <source>
        <dbReference type="SAM" id="Phobius"/>
    </source>
</evidence>
<gene>
    <name evidence="3" type="ORF">PPL_00152</name>
</gene>
<organism evidence="3 4">
    <name type="scientific">Heterostelium pallidum (strain ATCC 26659 / Pp 5 / PN500)</name>
    <name type="common">Cellular slime mold</name>
    <name type="synonym">Polysphondylium pallidum</name>
    <dbReference type="NCBI Taxonomy" id="670386"/>
    <lineage>
        <taxon>Eukaryota</taxon>
        <taxon>Amoebozoa</taxon>
        <taxon>Evosea</taxon>
        <taxon>Eumycetozoa</taxon>
        <taxon>Dictyostelia</taxon>
        <taxon>Acytosteliales</taxon>
        <taxon>Acytosteliaceae</taxon>
        <taxon>Heterostelium</taxon>
    </lineage>
</organism>
<proteinExistence type="predicted"/>
<sequence>MIRSLISKQSTIRCCLNNSHSSSSVFRFSNFNNVLINNNIIYNNNTIIKNYDSLSFINKRSYCKKTTTENIDISKKVEEQQPQQQPNEILVDLNKQQEQPQQTTENKEIKEGEQQQQKEQDNNNNNENKEGDEQQQQEQQGEKRKERTFKEKLISKLKWGSFFTVLGGTITFLFYESHLRSSLPYRMAMRAVNASDETLKLFGGKIQPLSWTQCFERPIKGYVTIKEGGTDCEAYLAIPIDRYVPQPLKEGEVLVELPEEEALKGFDGGAQQGYIYATFIKRSSWFFDWKIHTLVVDTDNDHSITVIDKTIYMPSFK</sequence>
<name>D3AVN7_HETP5</name>
<keyword evidence="2" id="KW-0812">Transmembrane</keyword>
<dbReference type="EMBL" id="ADBJ01000002">
    <property type="protein sequence ID" value="EFA86360.1"/>
    <property type="molecule type" value="Genomic_DNA"/>
</dbReference>
<feature type="region of interest" description="Disordered" evidence="1">
    <location>
        <begin position="96"/>
        <end position="147"/>
    </location>
</feature>
<evidence type="ECO:0000256" key="1">
    <source>
        <dbReference type="SAM" id="MobiDB-lite"/>
    </source>
</evidence>
<reference evidence="3 4" key="1">
    <citation type="journal article" date="2011" name="Genome Res.">
        <title>Phylogeny-wide analysis of social amoeba genomes highlights ancient origins for complex intercellular communication.</title>
        <authorList>
            <person name="Heidel A.J."/>
            <person name="Lawal H.M."/>
            <person name="Felder M."/>
            <person name="Schilde C."/>
            <person name="Helps N.R."/>
            <person name="Tunggal B."/>
            <person name="Rivero F."/>
            <person name="John U."/>
            <person name="Schleicher M."/>
            <person name="Eichinger L."/>
            <person name="Platzer M."/>
            <person name="Noegel A.A."/>
            <person name="Schaap P."/>
            <person name="Gloeckner G."/>
        </authorList>
    </citation>
    <scope>NUCLEOTIDE SEQUENCE [LARGE SCALE GENOMIC DNA]</scope>
    <source>
        <strain evidence="4">ATCC 26659 / Pp 5 / PN500</strain>
    </source>
</reference>
<evidence type="ECO:0000313" key="3">
    <source>
        <dbReference type="EMBL" id="EFA86360.1"/>
    </source>
</evidence>
<keyword evidence="2" id="KW-1133">Transmembrane helix</keyword>
<dbReference type="AlphaFoldDB" id="D3AVN7"/>
<feature type="compositionally biased region" description="Basic and acidic residues" evidence="1">
    <location>
        <begin position="105"/>
        <end position="132"/>
    </location>
</feature>
<dbReference type="Proteomes" id="UP000001396">
    <property type="component" value="Unassembled WGS sequence"/>
</dbReference>
<comment type="caution">
    <text evidence="3">The sequence shown here is derived from an EMBL/GenBank/DDBJ whole genome shotgun (WGS) entry which is preliminary data.</text>
</comment>